<proteinExistence type="predicted"/>
<organism evidence="1 2">
    <name type="scientific">Favolaschia claudopus</name>
    <dbReference type="NCBI Taxonomy" id="2862362"/>
    <lineage>
        <taxon>Eukaryota</taxon>
        <taxon>Fungi</taxon>
        <taxon>Dikarya</taxon>
        <taxon>Basidiomycota</taxon>
        <taxon>Agaricomycotina</taxon>
        <taxon>Agaricomycetes</taxon>
        <taxon>Agaricomycetidae</taxon>
        <taxon>Agaricales</taxon>
        <taxon>Marasmiineae</taxon>
        <taxon>Mycenaceae</taxon>
        <taxon>Favolaschia</taxon>
    </lineage>
</organism>
<evidence type="ECO:0000313" key="2">
    <source>
        <dbReference type="Proteomes" id="UP001362999"/>
    </source>
</evidence>
<name>A0AAW0AU53_9AGAR</name>
<accession>A0AAW0AU53</accession>
<evidence type="ECO:0000313" key="1">
    <source>
        <dbReference type="EMBL" id="KAK7015643.1"/>
    </source>
</evidence>
<dbReference type="Proteomes" id="UP001362999">
    <property type="component" value="Unassembled WGS sequence"/>
</dbReference>
<comment type="caution">
    <text evidence="1">The sequence shown here is derived from an EMBL/GenBank/DDBJ whole genome shotgun (WGS) entry which is preliminary data.</text>
</comment>
<gene>
    <name evidence="1" type="ORF">R3P38DRAFT_3204125</name>
</gene>
<protein>
    <submittedName>
        <fullName evidence="1">Uncharacterized protein</fullName>
    </submittedName>
</protein>
<dbReference type="AlphaFoldDB" id="A0AAW0AU53"/>
<dbReference type="EMBL" id="JAWWNJ010000053">
    <property type="protein sequence ID" value="KAK7015643.1"/>
    <property type="molecule type" value="Genomic_DNA"/>
</dbReference>
<reference evidence="1 2" key="1">
    <citation type="journal article" date="2024" name="J Genomics">
        <title>Draft genome sequencing and assembly of Favolaschia claudopus CIRM-BRFM 2984 isolated from oak limbs.</title>
        <authorList>
            <person name="Navarro D."/>
            <person name="Drula E."/>
            <person name="Chaduli D."/>
            <person name="Cazenave R."/>
            <person name="Ahrendt S."/>
            <person name="Wang J."/>
            <person name="Lipzen A."/>
            <person name="Daum C."/>
            <person name="Barry K."/>
            <person name="Grigoriev I.V."/>
            <person name="Favel A."/>
            <person name="Rosso M.N."/>
            <person name="Martin F."/>
        </authorList>
    </citation>
    <scope>NUCLEOTIDE SEQUENCE [LARGE SCALE GENOMIC DNA]</scope>
    <source>
        <strain evidence="1 2">CIRM-BRFM 2984</strain>
    </source>
</reference>
<keyword evidence="2" id="KW-1185">Reference proteome</keyword>
<sequence>MRAKCDYVICPHRHWADNTQLIRTSASGTCPESLHQASPKTNEFFTPHQQFNMQAEANNHGQSPPSQQQYTDAPTLTDLRQTDLHSRHTLSSGGQHDECLKWLESCLLVLGETMSALDKVNRHCQEVEHHWNECKMLVDQLRVENAALRATLHRAQTPLAGAPVVCFDVNR</sequence>